<dbReference type="EMBL" id="OZ022408">
    <property type="protein sequence ID" value="CAK9439132.1"/>
    <property type="molecule type" value="Genomic_DNA"/>
</dbReference>
<evidence type="ECO:0000256" key="5">
    <source>
        <dbReference type="ARBA" id="ARBA00023125"/>
    </source>
</evidence>
<accession>A0ABP0ZLX1</accession>
<dbReference type="CDD" id="cd00067">
    <property type="entry name" value="GAL4"/>
    <property type="match status" value="1"/>
</dbReference>
<dbReference type="SUPFAM" id="SSF57701">
    <property type="entry name" value="Zn2/Cys6 DNA-binding domain"/>
    <property type="match status" value="1"/>
</dbReference>
<keyword evidence="5" id="KW-0238">DNA-binding</keyword>
<keyword evidence="11" id="KW-1185">Reference proteome</keyword>
<keyword evidence="4" id="KW-0805">Transcription regulation</keyword>
<feature type="region of interest" description="Disordered" evidence="8">
    <location>
        <begin position="1"/>
        <end position="32"/>
    </location>
</feature>
<evidence type="ECO:0000256" key="1">
    <source>
        <dbReference type="ARBA" id="ARBA00004123"/>
    </source>
</evidence>
<evidence type="ECO:0000313" key="11">
    <source>
        <dbReference type="Proteomes" id="UP001497383"/>
    </source>
</evidence>
<gene>
    <name evidence="10" type="ORF">LODBEIA_P33560</name>
</gene>
<evidence type="ECO:0000259" key="9">
    <source>
        <dbReference type="PROSITE" id="PS50048"/>
    </source>
</evidence>
<dbReference type="Pfam" id="PF00172">
    <property type="entry name" value="Zn_clus"/>
    <property type="match status" value="1"/>
</dbReference>
<dbReference type="Pfam" id="PF04082">
    <property type="entry name" value="Fungal_trans"/>
    <property type="match status" value="1"/>
</dbReference>
<comment type="subcellular location">
    <subcellularLocation>
        <location evidence="1">Nucleus</location>
    </subcellularLocation>
</comment>
<dbReference type="GeneID" id="92208552"/>
<dbReference type="PANTHER" id="PTHR31313:SF81">
    <property type="entry name" value="TY1 ENHANCER ACTIVATOR"/>
    <property type="match status" value="1"/>
</dbReference>
<organism evidence="10 11">
    <name type="scientific">Lodderomyces beijingensis</name>
    <dbReference type="NCBI Taxonomy" id="1775926"/>
    <lineage>
        <taxon>Eukaryota</taxon>
        <taxon>Fungi</taxon>
        <taxon>Dikarya</taxon>
        <taxon>Ascomycota</taxon>
        <taxon>Saccharomycotina</taxon>
        <taxon>Pichiomycetes</taxon>
        <taxon>Debaryomycetaceae</taxon>
        <taxon>Candida/Lodderomyces clade</taxon>
        <taxon>Lodderomyces</taxon>
    </lineage>
</organism>
<keyword evidence="6" id="KW-0804">Transcription</keyword>
<proteinExistence type="predicted"/>
<evidence type="ECO:0000256" key="3">
    <source>
        <dbReference type="ARBA" id="ARBA00022833"/>
    </source>
</evidence>
<evidence type="ECO:0000256" key="7">
    <source>
        <dbReference type="ARBA" id="ARBA00023242"/>
    </source>
</evidence>
<feature type="region of interest" description="Disordered" evidence="8">
    <location>
        <begin position="121"/>
        <end position="151"/>
    </location>
</feature>
<name>A0ABP0ZLX1_9ASCO</name>
<dbReference type="CDD" id="cd12148">
    <property type="entry name" value="fungal_TF_MHR"/>
    <property type="match status" value="1"/>
</dbReference>
<feature type="compositionally biased region" description="Low complexity" evidence="8">
    <location>
        <begin position="673"/>
        <end position="682"/>
    </location>
</feature>
<dbReference type="Gene3D" id="4.10.240.10">
    <property type="entry name" value="Zn(2)-C6 fungal-type DNA-binding domain"/>
    <property type="match status" value="1"/>
</dbReference>
<dbReference type="InterPro" id="IPR001138">
    <property type="entry name" value="Zn2Cys6_DnaBD"/>
</dbReference>
<evidence type="ECO:0000256" key="8">
    <source>
        <dbReference type="SAM" id="MobiDB-lite"/>
    </source>
</evidence>
<dbReference type="InterPro" id="IPR051615">
    <property type="entry name" value="Transcr_Regulatory_Elem"/>
</dbReference>
<feature type="domain" description="Zn(2)-C6 fungal-type" evidence="9">
    <location>
        <begin position="36"/>
        <end position="65"/>
    </location>
</feature>
<dbReference type="PROSITE" id="PS50048">
    <property type="entry name" value="ZN2_CY6_FUNGAL_2"/>
    <property type="match status" value="1"/>
</dbReference>
<dbReference type="SMART" id="SM00906">
    <property type="entry name" value="Fungal_trans"/>
    <property type="match status" value="1"/>
</dbReference>
<dbReference type="PROSITE" id="PS00463">
    <property type="entry name" value="ZN2_CY6_FUNGAL_1"/>
    <property type="match status" value="1"/>
</dbReference>
<feature type="region of interest" description="Disordered" evidence="8">
    <location>
        <begin position="673"/>
        <end position="721"/>
    </location>
</feature>
<evidence type="ECO:0000313" key="10">
    <source>
        <dbReference type="EMBL" id="CAK9439132.1"/>
    </source>
</evidence>
<dbReference type="PANTHER" id="PTHR31313">
    <property type="entry name" value="TY1 ENHANCER ACTIVATOR"/>
    <property type="match status" value="1"/>
</dbReference>
<evidence type="ECO:0000256" key="6">
    <source>
        <dbReference type="ARBA" id="ARBA00023163"/>
    </source>
</evidence>
<feature type="compositionally biased region" description="Low complexity" evidence="8">
    <location>
        <begin position="693"/>
        <end position="712"/>
    </location>
</feature>
<reference evidence="10 11" key="1">
    <citation type="submission" date="2024-03" db="EMBL/GenBank/DDBJ databases">
        <authorList>
            <person name="Brejova B."/>
        </authorList>
    </citation>
    <scope>NUCLEOTIDE SEQUENCE [LARGE SCALE GENOMIC DNA]</scope>
    <source>
        <strain evidence="10 11">CBS 14171</strain>
    </source>
</reference>
<dbReference type="InterPro" id="IPR007219">
    <property type="entry name" value="XnlR_reg_dom"/>
</dbReference>
<dbReference type="InterPro" id="IPR036864">
    <property type="entry name" value="Zn2-C6_fun-type_DNA-bd_sf"/>
</dbReference>
<evidence type="ECO:0000256" key="2">
    <source>
        <dbReference type="ARBA" id="ARBA00022723"/>
    </source>
</evidence>
<dbReference type="RefSeq" id="XP_066830294.1">
    <property type="nucleotide sequence ID" value="XM_066973457.1"/>
</dbReference>
<feature type="compositionally biased region" description="Low complexity" evidence="8">
    <location>
        <begin position="12"/>
        <end position="22"/>
    </location>
</feature>
<evidence type="ECO:0000256" key="4">
    <source>
        <dbReference type="ARBA" id="ARBA00023015"/>
    </source>
</evidence>
<feature type="compositionally biased region" description="Basic and acidic residues" evidence="8">
    <location>
        <begin position="683"/>
        <end position="692"/>
    </location>
</feature>
<dbReference type="Proteomes" id="UP001497383">
    <property type="component" value="Chromosome 4"/>
</dbReference>
<keyword evidence="3" id="KW-0862">Zinc</keyword>
<sequence length="769" mass="87362">MPIEKKRKVDDSGSSSELSNSSPTTPNKPRLPKKLSCQRCRLRKMRCDFNSPCSNCTAMKLECVETTQDLRKKRPPATYVKTLESQVSNIKSFIESLQRLKNTEEQLGLLKNTDLSGILDGSSLDPLLSQQQEQQQQQQQQQHDHHEQNDDVDETKAIYGPTSVYNSTIITSNGNISNKNPSSKRELEVKSIKDLNKDPEILQCIHLFFTWQYPDHNMFIFREAFLFDFFNPTLTSMYCSKVLVLSICALGSRMSLDEKIYKKSKDFYKDAKSLLLNSISQPSITSLQSFMLLAFFDICNGSNSSGWMLSGNAMRMGFDIGFQLNPEVWFVKSKESLNKLDVEIRSRIYWGCYMADHFISLVLGRPSILKLSDASIPETSDLPDLEWIDDFTYNGYIKNKGSSSKRRKPPAEISRTTYTAKVESYISDPLNQIINLINISDNMLNDIFTKSDLEHEKANNTNDDLNLGSRLGKVFDYNWQIMRWKENLPGDLQWNRRALIETGENPAYSGIRYYYYILILCLNRPFIGLESETFPTNNHLSPKSICLSAIDDLYESVNKFETEHGYKRASIFIVYASILSISIILLTNSTISQSNEYSERLQFFMGVLRGCSRTWKLAEKSHNLIKEKLKRSYDSEDLKIIRSQGEEMLRNTIRNAPSSIASTTATTNDLTTNANNAITTKKNGNDNGDKKNANAARPSTSIGSVSSIDNSSAVKPSPISSESYSITNPDFLLDDNIDFLGGPPVLMTSDLFNEDWESLFPDYIFHSKN</sequence>
<keyword evidence="2" id="KW-0479">Metal-binding</keyword>
<feature type="compositionally biased region" description="Low complexity" evidence="8">
    <location>
        <begin position="130"/>
        <end position="141"/>
    </location>
</feature>
<keyword evidence="7" id="KW-0539">Nucleus</keyword>
<dbReference type="SMART" id="SM00066">
    <property type="entry name" value="GAL4"/>
    <property type="match status" value="1"/>
</dbReference>
<protein>
    <recommendedName>
        <fullName evidence="9">Zn(2)-C6 fungal-type domain-containing protein</fullName>
    </recommendedName>
</protein>